<evidence type="ECO:0000313" key="10">
    <source>
        <dbReference type="Proteomes" id="UP000031030"/>
    </source>
</evidence>
<evidence type="ECO:0000256" key="2">
    <source>
        <dbReference type="ARBA" id="ARBA00023015"/>
    </source>
</evidence>
<dbReference type="SUPFAM" id="SSF50998">
    <property type="entry name" value="Quinoprotein alcohol dehydrogenase-like"/>
    <property type="match status" value="1"/>
</dbReference>
<dbReference type="InterPro" id="IPR049052">
    <property type="entry name" value="nSTAND1"/>
</dbReference>
<evidence type="ECO:0000259" key="6">
    <source>
        <dbReference type="SMART" id="SM00382"/>
    </source>
</evidence>
<evidence type="ECO:0000313" key="9">
    <source>
        <dbReference type="EMBL" id="KHK97421.1"/>
    </source>
</evidence>
<dbReference type="InterPro" id="IPR015943">
    <property type="entry name" value="WD40/YVTN_repeat-like_dom_sf"/>
</dbReference>
<evidence type="ECO:0000259" key="7">
    <source>
        <dbReference type="SMART" id="SM00862"/>
    </source>
</evidence>
<name>A0A0B2A749_9MICO</name>
<dbReference type="InterPro" id="IPR016032">
    <property type="entry name" value="Sig_transdc_resp-reg_C-effctor"/>
</dbReference>
<dbReference type="Pfam" id="PF20703">
    <property type="entry name" value="nSTAND1"/>
    <property type="match status" value="1"/>
</dbReference>
<dbReference type="Proteomes" id="UP000031030">
    <property type="component" value="Unassembled WGS sequence"/>
</dbReference>
<evidence type="ECO:0000259" key="8">
    <source>
        <dbReference type="SMART" id="SM01043"/>
    </source>
</evidence>
<feature type="domain" description="AAA+ ATPase" evidence="6">
    <location>
        <begin position="285"/>
        <end position="399"/>
    </location>
</feature>
<comment type="caution">
    <text evidence="9">The sequence shown here is derived from an EMBL/GenBank/DDBJ whole genome shotgun (WGS) entry which is preliminary data.</text>
</comment>
<evidence type="ECO:0000256" key="3">
    <source>
        <dbReference type="ARBA" id="ARBA00023125"/>
    </source>
</evidence>
<dbReference type="Pfam" id="PF03704">
    <property type="entry name" value="BTAD"/>
    <property type="match status" value="1"/>
</dbReference>
<feature type="domain" description="OmpR/PhoB-type" evidence="7">
    <location>
        <begin position="12"/>
        <end position="82"/>
    </location>
</feature>
<dbReference type="Gene3D" id="2.130.10.10">
    <property type="entry name" value="YVTN repeat-like/Quinoprotein amine dehydrogenase"/>
    <property type="match status" value="1"/>
</dbReference>
<dbReference type="SMART" id="SM00862">
    <property type="entry name" value="Trans_reg_C"/>
    <property type="match status" value="1"/>
</dbReference>
<dbReference type="InterPro" id="IPR051677">
    <property type="entry name" value="AfsR-DnrI-RedD_regulator"/>
</dbReference>
<dbReference type="Pfam" id="PF00486">
    <property type="entry name" value="Trans_reg_C"/>
    <property type="match status" value="1"/>
</dbReference>
<dbReference type="InterPro" id="IPR036388">
    <property type="entry name" value="WH-like_DNA-bd_sf"/>
</dbReference>
<evidence type="ECO:0000256" key="5">
    <source>
        <dbReference type="SAM" id="Phobius"/>
    </source>
</evidence>
<dbReference type="RefSeq" id="WP_039399419.1">
    <property type="nucleotide sequence ID" value="NZ_JTDK01000010.1"/>
</dbReference>
<dbReference type="InterPro" id="IPR011047">
    <property type="entry name" value="Quinoprotein_ADH-like_sf"/>
</dbReference>
<dbReference type="Gene3D" id="1.10.10.10">
    <property type="entry name" value="Winged helix-like DNA-binding domain superfamily/Winged helix DNA-binding domain"/>
    <property type="match status" value="1"/>
</dbReference>
<evidence type="ECO:0000256" key="4">
    <source>
        <dbReference type="ARBA" id="ARBA00023163"/>
    </source>
</evidence>
<dbReference type="PANTHER" id="PTHR35807">
    <property type="entry name" value="TRANSCRIPTIONAL REGULATOR REDD-RELATED"/>
    <property type="match status" value="1"/>
</dbReference>
<organism evidence="9 10">
    <name type="scientific">Microbacterium mangrovi</name>
    <dbReference type="NCBI Taxonomy" id="1348253"/>
    <lineage>
        <taxon>Bacteria</taxon>
        <taxon>Bacillati</taxon>
        <taxon>Actinomycetota</taxon>
        <taxon>Actinomycetes</taxon>
        <taxon>Micrococcales</taxon>
        <taxon>Microbacteriaceae</taxon>
        <taxon>Microbacterium</taxon>
    </lineage>
</organism>
<keyword evidence="3" id="KW-0238">DNA-binding</keyword>
<dbReference type="SUPFAM" id="SSF52540">
    <property type="entry name" value="P-loop containing nucleoside triphosphate hydrolases"/>
    <property type="match status" value="1"/>
</dbReference>
<keyword evidence="5" id="KW-1133">Transmembrane helix</keyword>
<dbReference type="SMART" id="SM00382">
    <property type="entry name" value="AAA"/>
    <property type="match status" value="1"/>
</dbReference>
<dbReference type="Gene3D" id="1.25.40.10">
    <property type="entry name" value="Tetratricopeptide repeat domain"/>
    <property type="match status" value="1"/>
</dbReference>
<dbReference type="CDD" id="cd15831">
    <property type="entry name" value="BTAD"/>
    <property type="match status" value="1"/>
</dbReference>
<keyword evidence="4" id="KW-0804">Transcription</keyword>
<protein>
    <recommendedName>
        <fullName evidence="11">OmpR/PhoB-type domain-containing protein</fullName>
    </recommendedName>
</protein>
<evidence type="ECO:0008006" key="11">
    <source>
        <dbReference type="Google" id="ProtNLM"/>
    </source>
</evidence>
<dbReference type="STRING" id="1348253.LK09_11655"/>
<keyword evidence="5" id="KW-0812">Transmembrane</keyword>
<feature type="transmembrane region" description="Helical" evidence="5">
    <location>
        <begin position="654"/>
        <end position="678"/>
    </location>
</feature>
<dbReference type="GO" id="GO:0003677">
    <property type="term" value="F:DNA binding"/>
    <property type="evidence" value="ECO:0007669"/>
    <property type="project" value="UniProtKB-KW"/>
</dbReference>
<dbReference type="InterPro" id="IPR001867">
    <property type="entry name" value="OmpR/PhoB-type_DNA-bd"/>
</dbReference>
<dbReference type="EMBL" id="JTDK01000010">
    <property type="protein sequence ID" value="KHK97421.1"/>
    <property type="molecule type" value="Genomic_DNA"/>
</dbReference>
<dbReference type="SUPFAM" id="SSF50969">
    <property type="entry name" value="YVTN repeat-like/Quinoprotein amine dehydrogenase"/>
    <property type="match status" value="1"/>
</dbReference>
<dbReference type="InterPro" id="IPR011990">
    <property type="entry name" value="TPR-like_helical_dom_sf"/>
</dbReference>
<dbReference type="InterPro" id="IPR011044">
    <property type="entry name" value="Quino_amine_DH_bsu"/>
</dbReference>
<dbReference type="PANTHER" id="PTHR35807:SF1">
    <property type="entry name" value="TRANSCRIPTIONAL REGULATOR REDD"/>
    <property type="match status" value="1"/>
</dbReference>
<keyword evidence="2" id="KW-0805">Transcription regulation</keyword>
<dbReference type="SMART" id="SM01043">
    <property type="entry name" value="BTAD"/>
    <property type="match status" value="1"/>
</dbReference>
<sequence length="1400" mass="150365">MTVRVLGALDVGGPMLSPRERTTLAVLVVRQGAAVSPAELAEALWPQDTPKTWAAQVKTAIARLRQRLGSGAIATRAGSYVFALDADAIDANRFERLVDSARDHVAQGEFDRAVDEYDRALALWRGEAYPDLADWEPGAAAARRLDEIRRDAEEERLRSRLHGRDAARLVPEADRLVRDAGLREERWALLAEANYRAGRQADALETLRTARERLLDELGLEPTARLTDLEAAILRQDPGLADDPVSVPVSAECPYRGLAAFAADDAELFFGRDPDLDLLVDRVRAGEVLTITGPSGSGKSSLAQAGLLARLCPDSSRCAVIRPSGAGSASLRAAVAREARIILVDQAEELLRRGDAEVEDFCAVCAQFLASGGILIVTVRSDFLDAATALPEIGAALGRGVYALAPIAPAAYREIIERPARRAGLRCEPGLVEVIVRDVTGRPASLPLASYALVETWARREGTTLTVAGYEAAGGIAGAVSASAEAAYRQLAPEEQHICRSLMLRLVARDGDGTTLRRHPPAAPLRSDPVRRAVLDRLADARLVTTEDDAIVIAHEAVAGAWPRLDAWLEEDARGARLLASVSAGAQAWDADGRPEDQLLRGARLALTREWVEQTTPDLTDVERAFVDESASKHQDRERALEARMRRDLRQNRTLRLALFAASILVVLAVVAGAVAAVRGREAAAAAREEMIQAITSRSLALRSTNRDVAALMSVAAVKRWPNDPRARAALAGTITAAGGFTGPTYIKDAVWRISAWPIPGTRQALVVRDQVNVEIDDLDSGKRLRTFSTRLPRPNTQVRPWVRVSADGSTALILQHFDGSDTAQTGKDKSERAWFFDVRTGRQIGRAIPVPNELAETVALSADGRFATWATIGPLVVLDRDRGTVRTRDDLSPLDWFEDSAASTFDSKGRIVLASRTGSIDVIDPQTLRTLSHRLIHAPGFLGRYVSVADDGTTLHQGGDGLLTVSPTGTELWRHPFDRAGECSRSAASSESNVATCGDERGHIEVRDLRTGLLRMPAANYQLGASGDLVFSRNGEELLLMSALAPAIGHLRVDGSGPASTAIASGFKPAGDFDSSGHLLLLASRAQNPGVQQEFAVWNVDTDRPVFRIPQDVRTPYRGILQGPVWADDHTLLVVDAVDPTLFNGRQVNLALDVRTGKLRPTGLVDGNYPVARSRDPKVLYAAEPTGVVVIDERTLVPTSTVFATQEPVVTISDDSARHRVAITQFNMTTNALETVVFDGRTGRRLATGLPTYTATALLDDKRLLGVATVDSGIFDATTLKSLHTIARVEGSFMIDVSEASHTALLYGSGDGGAQIIDTRSLTPIGDGMPAAVDTAGALSSDGTLAATAPLDAGVVIHRLDAKSEIAAACRLAGRELTAEEWKTYLASLGSQQTLCGRR</sequence>
<dbReference type="OrthoDB" id="134501at2"/>
<keyword evidence="10" id="KW-1185">Reference proteome</keyword>
<dbReference type="InterPro" id="IPR003593">
    <property type="entry name" value="AAA+_ATPase"/>
</dbReference>
<feature type="domain" description="Bacterial transcriptional activator" evidence="8">
    <location>
        <begin position="89"/>
        <end position="234"/>
    </location>
</feature>
<dbReference type="GO" id="GO:0006355">
    <property type="term" value="P:regulation of DNA-templated transcription"/>
    <property type="evidence" value="ECO:0007669"/>
    <property type="project" value="InterPro"/>
</dbReference>
<dbReference type="GO" id="GO:0000160">
    <property type="term" value="P:phosphorelay signal transduction system"/>
    <property type="evidence" value="ECO:0007669"/>
    <property type="project" value="InterPro"/>
</dbReference>
<keyword evidence="5" id="KW-0472">Membrane</keyword>
<dbReference type="InterPro" id="IPR005158">
    <property type="entry name" value="BTAD"/>
</dbReference>
<dbReference type="SUPFAM" id="SSF46894">
    <property type="entry name" value="C-terminal effector domain of the bipartite response regulators"/>
    <property type="match status" value="1"/>
</dbReference>
<dbReference type="Gene3D" id="3.40.50.300">
    <property type="entry name" value="P-loop containing nucleotide triphosphate hydrolases"/>
    <property type="match status" value="1"/>
</dbReference>
<evidence type="ECO:0000256" key="1">
    <source>
        <dbReference type="ARBA" id="ARBA00005820"/>
    </source>
</evidence>
<comment type="similarity">
    <text evidence="1">Belongs to the AfsR/DnrI/RedD regulatory family.</text>
</comment>
<dbReference type="InterPro" id="IPR027417">
    <property type="entry name" value="P-loop_NTPase"/>
</dbReference>
<dbReference type="SUPFAM" id="SSF48452">
    <property type="entry name" value="TPR-like"/>
    <property type="match status" value="1"/>
</dbReference>
<reference evidence="9 10" key="1">
    <citation type="submission" date="2014-11" db="EMBL/GenBank/DDBJ databases">
        <title>Genome sequence of Microbacterium mangrovi MUSC 115(T).</title>
        <authorList>
            <person name="Lee L.-H."/>
        </authorList>
    </citation>
    <scope>NUCLEOTIDE SEQUENCE [LARGE SCALE GENOMIC DNA]</scope>
    <source>
        <strain evidence="9 10">MUSC 115</strain>
    </source>
</reference>
<accession>A0A0B2A749</accession>
<gene>
    <name evidence="9" type="ORF">LK09_11655</name>
</gene>
<proteinExistence type="inferred from homology"/>